<feature type="domain" description="DUF2382" evidence="2">
    <location>
        <begin position="1"/>
        <end position="105"/>
    </location>
</feature>
<evidence type="ECO:0000259" key="2">
    <source>
        <dbReference type="Pfam" id="PF09557"/>
    </source>
</evidence>
<reference evidence="4" key="1">
    <citation type="journal article" date="2019" name="Int. J. Syst. Evol. Microbiol.">
        <title>The Global Catalogue of Microorganisms (GCM) 10K type strain sequencing project: providing services to taxonomists for standard genome sequencing and annotation.</title>
        <authorList>
            <consortium name="The Broad Institute Genomics Platform"/>
            <consortium name="The Broad Institute Genome Sequencing Center for Infectious Disease"/>
            <person name="Wu L."/>
            <person name="Ma J."/>
        </authorList>
    </citation>
    <scope>NUCLEOTIDE SEQUENCE [LARGE SCALE GENOMIC DNA]</scope>
    <source>
        <strain evidence="4">JCM 17986</strain>
    </source>
</reference>
<proteinExistence type="predicted"/>
<feature type="compositionally biased region" description="Basic and acidic residues" evidence="1">
    <location>
        <begin position="89"/>
        <end position="106"/>
    </location>
</feature>
<feature type="region of interest" description="Disordered" evidence="1">
    <location>
        <begin position="89"/>
        <end position="134"/>
    </location>
</feature>
<evidence type="ECO:0000313" key="3">
    <source>
        <dbReference type="EMBL" id="GAA4960727.1"/>
    </source>
</evidence>
<feature type="compositionally biased region" description="Low complexity" evidence="1">
    <location>
        <begin position="120"/>
        <end position="134"/>
    </location>
</feature>
<evidence type="ECO:0000313" key="4">
    <source>
        <dbReference type="Proteomes" id="UP001500466"/>
    </source>
</evidence>
<keyword evidence="4" id="KW-1185">Reference proteome</keyword>
<accession>A0ABP9H3U9</accession>
<dbReference type="Pfam" id="PF09557">
    <property type="entry name" value="DUF2382"/>
    <property type="match status" value="1"/>
</dbReference>
<feature type="region of interest" description="Disordered" evidence="1">
    <location>
        <begin position="24"/>
        <end position="60"/>
    </location>
</feature>
<organism evidence="3 4">
    <name type="scientific">Yinghuangia aomiensis</name>
    <dbReference type="NCBI Taxonomy" id="676205"/>
    <lineage>
        <taxon>Bacteria</taxon>
        <taxon>Bacillati</taxon>
        <taxon>Actinomycetota</taxon>
        <taxon>Actinomycetes</taxon>
        <taxon>Kitasatosporales</taxon>
        <taxon>Streptomycetaceae</taxon>
        <taxon>Yinghuangia</taxon>
    </lineage>
</organism>
<dbReference type="InterPro" id="IPR052967">
    <property type="entry name" value="Stress_Response_Assoc"/>
</dbReference>
<protein>
    <recommendedName>
        <fullName evidence="2">DUF2382 domain-containing protein</fullName>
    </recommendedName>
</protein>
<sequence>MHVGVERHEAGHARLRKYVVTEEQEQTVSVRHDEVRIEREPITKANRDAAMAGPDMTEGEHEVTLYAEEAVVEKRVTPVERVRLTTEEHVEQETVKGEIRKERIDTELTDAAGRPRKPGDAAGDSGKGKAQGPH</sequence>
<gene>
    <name evidence="3" type="ORF">GCM10023205_25100</name>
</gene>
<dbReference type="PANTHER" id="PTHR38463">
    <property type="entry name" value="STRESS RESPONSE PROTEIN YSNF"/>
    <property type="match status" value="1"/>
</dbReference>
<comment type="caution">
    <text evidence="3">The sequence shown here is derived from an EMBL/GenBank/DDBJ whole genome shotgun (WGS) entry which is preliminary data.</text>
</comment>
<dbReference type="InterPro" id="IPR019060">
    <property type="entry name" value="DUF2382"/>
</dbReference>
<dbReference type="EMBL" id="BAABHS010000007">
    <property type="protein sequence ID" value="GAA4960727.1"/>
    <property type="molecule type" value="Genomic_DNA"/>
</dbReference>
<dbReference type="RefSeq" id="WP_425584916.1">
    <property type="nucleotide sequence ID" value="NZ_BAABHS010000007.1"/>
</dbReference>
<dbReference type="Proteomes" id="UP001500466">
    <property type="component" value="Unassembled WGS sequence"/>
</dbReference>
<feature type="compositionally biased region" description="Basic and acidic residues" evidence="1">
    <location>
        <begin position="30"/>
        <end position="47"/>
    </location>
</feature>
<name>A0ABP9H3U9_9ACTN</name>
<evidence type="ECO:0000256" key="1">
    <source>
        <dbReference type="SAM" id="MobiDB-lite"/>
    </source>
</evidence>
<dbReference type="PANTHER" id="PTHR38463:SF1">
    <property type="entry name" value="STRESS RESPONSE PROTEIN YSNF"/>
    <property type="match status" value="1"/>
</dbReference>